<dbReference type="InterPro" id="IPR011970">
    <property type="entry name" value="MltB_2"/>
</dbReference>
<dbReference type="OrthoDB" id="9808544at2"/>
<dbReference type="NCBIfam" id="TIGR02283">
    <property type="entry name" value="MltB_2"/>
    <property type="match status" value="1"/>
</dbReference>
<dbReference type="Gene3D" id="1.10.530.10">
    <property type="match status" value="1"/>
</dbReference>
<dbReference type="GO" id="GO:0008933">
    <property type="term" value="F:peptidoglycan lytic transglycosylase activity"/>
    <property type="evidence" value="ECO:0007669"/>
    <property type="project" value="TreeGrafter"/>
</dbReference>
<dbReference type="EMBL" id="FQUE01000002">
    <property type="protein sequence ID" value="SHE82355.1"/>
    <property type="molecule type" value="Genomic_DNA"/>
</dbReference>
<organism evidence="4 5">
    <name type="scientific">Loktanella atrilutea</name>
    <dbReference type="NCBI Taxonomy" id="366533"/>
    <lineage>
        <taxon>Bacteria</taxon>
        <taxon>Pseudomonadati</taxon>
        <taxon>Pseudomonadota</taxon>
        <taxon>Alphaproteobacteria</taxon>
        <taxon>Rhodobacterales</taxon>
        <taxon>Roseobacteraceae</taxon>
        <taxon>Loktanella</taxon>
    </lineage>
</organism>
<dbReference type="InterPro" id="IPR036365">
    <property type="entry name" value="PGBD-like_sf"/>
</dbReference>
<dbReference type="PANTHER" id="PTHR30163">
    <property type="entry name" value="MEMBRANE-BOUND LYTIC MUREIN TRANSGLYCOSYLASE B"/>
    <property type="match status" value="1"/>
</dbReference>
<feature type="chain" id="PRO_5013336318" evidence="1">
    <location>
        <begin position="17"/>
        <end position="384"/>
    </location>
</feature>
<dbReference type="Pfam" id="PF01471">
    <property type="entry name" value="PG_binding_1"/>
    <property type="match status" value="1"/>
</dbReference>
<dbReference type="SUPFAM" id="SSF47090">
    <property type="entry name" value="PGBD-like"/>
    <property type="match status" value="1"/>
</dbReference>
<dbReference type="InterPro" id="IPR043426">
    <property type="entry name" value="MltB-like"/>
</dbReference>
<protein>
    <submittedName>
        <fullName evidence="4">Lytic murein transglycosylase</fullName>
    </submittedName>
</protein>
<reference evidence="5" key="1">
    <citation type="submission" date="2016-11" db="EMBL/GenBank/DDBJ databases">
        <authorList>
            <person name="Varghese N."/>
            <person name="Submissions S."/>
        </authorList>
    </citation>
    <scope>NUCLEOTIDE SEQUENCE [LARGE SCALE GENOMIC DNA]</scope>
    <source>
        <strain evidence="5">DSM 29326</strain>
    </source>
</reference>
<dbReference type="Gene3D" id="1.10.8.350">
    <property type="entry name" value="Bacterial muramidase"/>
    <property type="match status" value="1"/>
</dbReference>
<dbReference type="STRING" id="366533.SAMN05444339_102161"/>
<keyword evidence="5" id="KW-1185">Reference proteome</keyword>
<feature type="domain" description="Peptidoglycan binding-like" evidence="2">
    <location>
        <begin position="329"/>
        <end position="382"/>
    </location>
</feature>
<proteinExistence type="predicted"/>
<dbReference type="SUPFAM" id="SSF53955">
    <property type="entry name" value="Lysozyme-like"/>
    <property type="match status" value="1"/>
</dbReference>
<feature type="domain" description="Transglycosylase SLT" evidence="3">
    <location>
        <begin position="26"/>
        <end position="309"/>
    </location>
</feature>
<dbReference type="RefSeq" id="WP_072856313.1">
    <property type="nucleotide sequence ID" value="NZ_FQUE01000002.1"/>
</dbReference>
<dbReference type="InterPro" id="IPR036366">
    <property type="entry name" value="PGBDSf"/>
</dbReference>
<sequence>MRLAALLAALATPLAAQDCGAPIPDFKAGLRAEALSMGIPAASADAILAEARIDPAVLAADQAQGVFQLDFITFSRRLISTTRIENGRAMADRHAATFDRIASAYGIPRGVLLAFWAFETDYGAIQGDFNTRNALFTLAHDCRRPALFRPELLAAMQLHARGDFDTDTTGAWAGEIGQVQMLPRDIMAHGTDGAGDGHVDLKSSAPDALMSGAALLASLGWRPGEPALQEITVPADLDWSRTGLNHPASAADWAARGVTARDGDLADLDGAVVLPMGRHGPAFMAYPNFSVYFEWNQSFTYVLTAAYFATRLDGAPIYVAGNPDPGLTGVQMIALQDKLAALGHDTGGSDGILGEKTREAVQIEQARLGLPPDAWPTADLLSRL</sequence>
<accession>A0A1M4WMD0</accession>
<evidence type="ECO:0000259" key="2">
    <source>
        <dbReference type="Pfam" id="PF01471"/>
    </source>
</evidence>
<dbReference type="Pfam" id="PF13406">
    <property type="entry name" value="SLT_2"/>
    <property type="match status" value="1"/>
</dbReference>
<dbReference type="InterPro" id="IPR023346">
    <property type="entry name" value="Lysozyme-like_dom_sf"/>
</dbReference>
<gene>
    <name evidence="4" type="ORF">SAMN05444339_102161</name>
</gene>
<keyword evidence="1" id="KW-0732">Signal</keyword>
<name>A0A1M4WMD0_LOKAT</name>
<dbReference type="InterPro" id="IPR002477">
    <property type="entry name" value="Peptidoglycan-bd-like"/>
</dbReference>
<evidence type="ECO:0000313" key="5">
    <source>
        <dbReference type="Proteomes" id="UP000183987"/>
    </source>
</evidence>
<evidence type="ECO:0000256" key="1">
    <source>
        <dbReference type="SAM" id="SignalP"/>
    </source>
</evidence>
<dbReference type="Gene3D" id="1.10.101.10">
    <property type="entry name" value="PGBD-like superfamily/PGBD"/>
    <property type="match status" value="1"/>
</dbReference>
<evidence type="ECO:0000313" key="4">
    <source>
        <dbReference type="EMBL" id="SHE82355.1"/>
    </source>
</evidence>
<evidence type="ECO:0000259" key="3">
    <source>
        <dbReference type="Pfam" id="PF13406"/>
    </source>
</evidence>
<feature type="signal peptide" evidence="1">
    <location>
        <begin position="1"/>
        <end position="16"/>
    </location>
</feature>
<dbReference type="InterPro" id="IPR031304">
    <property type="entry name" value="SLT_2"/>
</dbReference>
<dbReference type="PANTHER" id="PTHR30163:SF8">
    <property type="entry name" value="LYTIC MUREIN TRANSGLYCOSYLASE"/>
    <property type="match status" value="1"/>
</dbReference>
<dbReference type="GO" id="GO:0009253">
    <property type="term" value="P:peptidoglycan catabolic process"/>
    <property type="evidence" value="ECO:0007669"/>
    <property type="project" value="TreeGrafter"/>
</dbReference>
<dbReference type="AlphaFoldDB" id="A0A1M4WMD0"/>
<dbReference type="Proteomes" id="UP000183987">
    <property type="component" value="Unassembled WGS sequence"/>
</dbReference>